<dbReference type="NCBIfam" id="NF037970">
    <property type="entry name" value="vanZ_1"/>
    <property type="match status" value="1"/>
</dbReference>
<proteinExistence type="predicted"/>
<dbReference type="PIRSF" id="PIRSF019083">
    <property type="entry name" value="UCP019083_VanZ"/>
    <property type="match status" value="1"/>
</dbReference>
<keyword evidence="4" id="KW-1185">Reference proteome</keyword>
<name>A0ABX3ZKY4_9BACL</name>
<accession>A0ABX3ZKY4</accession>
<dbReference type="EMBL" id="NHNT01000001">
    <property type="protein sequence ID" value="OUZ40369.1"/>
    <property type="molecule type" value="Genomic_DNA"/>
</dbReference>
<keyword evidence="1" id="KW-0812">Transmembrane</keyword>
<dbReference type="Pfam" id="PF04892">
    <property type="entry name" value="VanZ"/>
    <property type="match status" value="1"/>
</dbReference>
<keyword evidence="1" id="KW-1133">Transmembrane helix</keyword>
<protein>
    <submittedName>
        <fullName evidence="3">VanZ family protein</fullName>
    </submittedName>
</protein>
<dbReference type="PANTHER" id="PTHR28008:SF1">
    <property type="entry name" value="DOMAIN PROTEIN, PUTATIVE (AFU_ORTHOLOGUE AFUA_3G10980)-RELATED"/>
    <property type="match status" value="1"/>
</dbReference>
<keyword evidence="1" id="KW-0472">Membrane</keyword>
<evidence type="ECO:0000313" key="4">
    <source>
        <dbReference type="Proteomes" id="UP000196594"/>
    </source>
</evidence>
<comment type="caution">
    <text evidence="3">The sequence shown here is derived from an EMBL/GenBank/DDBJ whole genome shotgun (WGS) entry which is preliminary data.</text>
</comment>
<feature type="transmembrane region" description="Helical" evidence="1">
    <location>
        <begin position="124"/>
        <end position="144"/>
    </location>
</feature>
<dbReference type="InterPro" id="IPR016747">
    <property type="entry name" value="Phosphotransbutyrylase"/>
</dbReference>
<dbReference type="RefSeq" id="WP_087615345.1">
    <property type="nucleotide sequence ID" value="NZ_JAFBEY010000002.1"/>
</dbReference>
<feature type="transmembrane region" description="Helical" evidence="1">
    <location>
        <begin position="5"/>
        <end position="22"/>
    </location>
</feature>
<feature type="transmembrane region" description="Helical" evidence="1">
    <location>
        <begin position="64"/>
        <end position="81"/>
    </location>
</feature>
<gene>
    <name evidence="3" type="ORF">CBM15_00500</name>
</gene>
<dbReference type="PANTHER" id="PTHR28008">
    <property type="entry name" value="DOMAIN PROTEIN, PUTATIVE (AFU_ORTHOLOGUE AFUA_3G10980)-RELATED"/>
    <property type="match status" value="1"/>
</dbReference>
<feature type="domain" description="VanZ-like" evidence="2">
    <location>
        <begin position="7"/>
        <end position="140"/>
    </location>
</feature>
<dbReference type="InterPro" id="IPR006976">
    <property type="entry name" value="VanZ-like"/>
</dbReference>
<dbReference type="Proteomes" id="UP000196594">
    <property type="component" value="Unassembled WGS sequence"/>
</dbReference>
<sequence>MRKILAWVIVVLWMMLIFYFSQQPVSDSRDLSSNITKQLIDIAEKVTPLENVQESQVHHLVRKNAHFIIYFFLGIFALLALKLTNLKRSTSAVIALVVCMIYAVTDEYHQLFVGGRGAQMKDIFIDWAGAATGIIVATLLGLLGKIRKPRSENRKSNTSYKISER</sequence>
<evidence type="ECO:0000256" key="1">
    <source>
        <dbReference type="SAM" id="Phobius"/>
    </source>
</evidence>
<reference evidence="3 4" key="1">
    <citation type="journal article" date="2017" name="Int. J. Syst. Evol. Microbiol.">
        <title>Solibacillus kalamii sp. nov., isolated from a high-efficiency particulate arrestance filter system used in the International Space Station.</title>
        <authorList>
            <person name="Checinska Sielaff A."/>
            <person name="Kumar R.M."/>
            <person name="Pal D."/>
            <person name="Mayilraj S."/>
            <person name="Venkateswaran K."/>
        </authorList>
    </citation>
    <scope>NUCLEOTIDE SEQUENCE [LARGE SCALE GENOMIC DNA]</scope>
    <source>
        <strain evidence="3 4">ISSFR-015</strain>
    </source>
</reference>
<feature type="transmembrane region" description="Helical" evidence="1">
    <location>
        <begin position="88"/>
        <end position="104"/>
    </location>
</feature>
<organism evidence="3 4">
    <name type="scientific">Solibacillus kalamii</name>
    <dbReference type="NCBI Taxonomy" id="1748298"/>
    <lineage>
        <taxon>Bacteria</taxon>
        <taxon>Bacillati</taxon>
        <taxon>Bacillota</taxon>
        <taxon>Bacilli</taxon>
        <taxon>Bacillales</taxon>
        <taxon>Caryophanaceae</taxon>
        <taxon>Solibacillus</taxon>
    </lineage>
</organism>
<evidence type="ECO:0000259" key="2">
    <source>
        <dbReference type="Pfam" id="PF04892"/>
    </source>
</evidence>
<evidence type="ECO:0000313" key="3">
    <source>
        <dbReference type="EMBL" id="OUZ40369.1"/>
    </source>
</evidence>